<dbReference type="PROSITE" id="PS00395">
    <property type="entry name" value="ALANINE_RACEMASE"/>
    <property type="match status" value="1"/>
</dbReference>
<evidence type="ECO:0000256" key="2">
    <source>
        <dbReference type="ARBA" id="ARBA00022898"/>
    </source>
</evidence>
<sequence length="349" mass="36665">MSARLHVDLDALVANIAHVRATVSPAELMLVVKDDAYGHGLGPVVRAAVAAGVNWFGAFDVRTGCAVREAVDDDARIFAWIAASRGDLDAAVAARIDLGIGDADLLEELAEAARDAHASMRVHLKIDTGLHRNGVRPEQWPGFVARAAALQTEGVIEVAGVWSHIAEASDAEDDEARSVYEWALRQATAAGLRPAMRHLAASAASFARPEFRYDMVRVGAFCYGIRSAGGPSADHLGLRPIGRLDADVVEVAEEFARIGLGALDGLPSSLERRAMVGTPAGSRSLVAIGATESLVAAWPGAVVGDVVTVYGPGVAGESTATDLAEIIGTIGEEVALRVSPLVPRRYTRR</sequence>
<name>A0A0M2H0J9_MICTR</name>
<protein>
    <submittedName>
        <fullName evidence="6">Alanine racemase</fullName>
        <ecNumber evidence="6">5.1.1.1</ecNumber>
    </submittedName>
</protein>
<keyword evidence="2 4" id="KW-0663">Pyridoxal phosphate</keyword>
<organism evidence="6 7">
    <name type="scientific">Microbacterium trichothecenolyticum</name>
    <name type="common">Aureobacterium trichothecenolyticum</name>
    <dbReference type="NCBI Taxonomy" id="69370"/>
    <lineage>
        <taxon>Bacteria</taxon>
        <taxon>Bacillati</taxon>
        <taxon>Actinomycetota</taxon>
        <taxon>Actinomycetes</taxon>
        <taxon>Micrococcales</taxon>
        <taxon>Microbacteriaceae</taxon>
        <taxon>Microbacterium</taxon>
    </lineage>
</organism>
<dbReference type="GO" id="GO:0008784">
    <property type="term" value="F:alanine racemase activity"/>
    <property type="evidence" value="ECO:0007669"/>
    <property type="project" value="UniProtKB-EC"/>
</dbReference>
<dbReference type="SUPFAM" id="SSF50621">
    <property type="entry name" value="Alanine racemase C-terminal domain-like"/>
    <property type="match status" value="1"/>
</dbReference>
<evidence type="ECO:0000313" key="6">
    <source>
        <dbReference type="EMBL" id="KJL39747.1"/>
    </source>
</evidence>
<dbReference type="RefSeq" id="WP_045302600.1">
    <property type="nucleotide sequence ID" value="NZ_JYJA01000041.1"/>
</dbReference>
<dbReference type="GO" id="GO:0009252">
    <property type="term" value="P:peptidoglycan biosynthetic process"/>
    <property type="evidence" value="ECO:0007669"/>
    <property type="project" value="TreeGrafter"/>
</dbReference>
<keyword evidence="7" id="KW-1185">Reference proteome</keyword>
<evidence type="ECO:0000256" key="3">
    <source>
        <dbReference type="ARBA" id="ARBA00023235"/>
    </source>
</evidence>
<dbReference type="InterPro" id="IPR029066">
    <property type="entry name" value="PLP-binding_barrel"/>
</dbReference>
<dbReference type="EMBL" id="JYJA01000041">
    <property type="protein sequence ID" value="KJL39747.1"/>
    <property type="molecule type" value="Genomic_DNA"/>
</dbReference>
<dbReference type="InterPro" id="IPR020622">
    <property type="entry name" value="Ala_racemase_pyridoxalP-BS"/>
</dbReference>
<dbReference type="OrthoDB" id="9813814at2"/>
<feature type="domain" description="Alanine racemase N-terminal" evidence="5">
    <location>
        <begin position="7"/>
        <end position="226"/>
    </location>
</feature>
<dbReference type="GO" id="GO:0030632">
    <property type="term" value="P:D-alanine biosynthetic process"/>
    <property type="evidence" value="ECO:0007669"/>
    <property type="project" value="TreeGrafter"/>
</dbReference>
<evidence type="ECO:0000256" key="1">
    <source>
        <dbReference type="ARBA" id="ARBA00001933"/>
    </source>
</evidence>
<dbReference type="GO" id="GO:0030170">
    <property type="term" value="F:pyridoxal phosphate binding"/>
    <property type="evidence" value="ECO:0007669"/>
    <property type="project" value="TreeGrafter"/>
</dbReference>
<dbReference type="InterPro" id="IPR000821">
    <property type="entry name" value="Ala_racemase"/>
</dbReference>
<dbReference type="Gene3D" id="3.20.20.10">
    <property type="entry name" value="Alanine racemase"/>
    <property type="match status" value="1"/>
</dbReference>
<dbReference type="InterPro" id="IPR009006">
    <property type="entry name" value="Ala_racemase/Decarboxylase_C"/>
</dbReference>
<dbReference type="AlphaFoldDB" id="A0A0M2H0J9"/>
<dbReference type="EC" id="5.1.1.1" evidence="6"/>
<dbReference type="Pfam" id="PF01168">
    <property type="entry name" value="Ala_racemase_N"/>
    <property type="match status" value="1"/>
</dbReference>
<feature type="modified residue" description="N6-(pyridoxal phosphate)lysine" evidence="4">
    <location>
        <position position="33"/>
    </location>
</feature>
<dbReference type="Proteomes" id="UP000034098">
    <property type="component" value="Unassembled WGS sequence"/>
</dbReference>
<dbReference type="GO" id="GO:0005829">
    <property type="term" value="C:cytosol"/>
    <property type="evidence" value="ECO:0007669"/>
    <property type="project" value="TreeGrafter"/>
</dbReference>
<gene>
    <name evidence="6" type="primary">alr_3</name>
    <name evidence="6" type="ORF">RS82_03952</name>
</gene>
<dbReference type="PANTHER" id="PTHR30511:SF0">
    <property type="entry name" value="ALANINE RACEMASE, CATABOLIC-RELATED"/>
    <property type="match status" value="1"/>
</dbReference>
<dbReference type="PANTHER" id="PTHR30511">
    <property type="entry name" value="ALANINE RACEMASE"/>
    <property type="match status" value="1"/>
</dbReference>
<comment type="caution">
    <text evidence="6">The sequence shown here is derived from an EMBL/GenBank/DDBJ whole genome shotgun (WGS) entry which is preliminary data.</text>
</comment>
<evidence type="ECO:0000256" key="4">
    <source>
        <dbReference type="PIRSR" id="PIRSR600821-50"/>
    </source>
</evidence>
<dbReference type="Gene3D" id="2.40.37.10">
    <property type="entry name" value="Lyase, Ornithine Decarboxylase, Chain A, domain 1"/>
    <property type="match status" value="1"/>
</dbReference>
<dbReference type="PRINTS" id="PR00992">
    <property type="entry name" value="ALARACEMASE"/>
</dbReference>
<dbReference type="SUPFAM" id="SSF51419">
    <property type="entry name" value="PLP-binding barrel"/>
    <property type="match status" value="1"/>
</dbReference>
<evidence type="ECO:0000259" key="5">
    <source>
        <dbReference type="Pfam" id="PF01168"/>
    </source>
</evidence>
<dbReference type="PATRIC" id="fig|69370.6.peg.4014"/>
<keyword evidence="3 6" id="KW-0413">Isomerase</keyword>
<dbReference type="InterPro" id="IPR001608">
    <property type="entry name" value="Ala_racemase_N"/>
</dbReference>
<reference evidence="6 7" key="1">
    <citation type="submission" date="2015-02" db="EMBL/GenBank/DDBJ databases">
        <title>Draft genome sequences of ten Microbacterium spp. with emphasis on heavy metal contaminated environments.</title>
        <authorList>
            <person name="Corretto E."/>
        </authorList>
    </citation>
    <scope>NUCLEOTIDE SEQUENCE [LARGE SCALE GENOMIC DNA]</scope>
    <source>
        <strain evidence="6 7">DSM 8608</strain>
    </source>
</reference>
<evidence type="ECO:0000313" key="7">
    <source>
        <dbReference type="Proteomes" id="UP000034098"/>
    </source>
</evidence>
<accession>A0A0M2H0J9</accession>
<comment type="cofactor">
    <cofactor evidence="1 4">
        <name>pyridoxal 5'-phosphate</name>
        <dbReference type="ChEBI" id="CHEBI:597326"/>
    </cofactor>
</comment>
<proteinExistence type="predicted"/>